<sequence length="566" mass="61843">MPNAELSSRRCELCDRVGALLQCGSCKQVAYCNFTCQKEAWKAHKKVCGKAAEIKEAADPSPAPEPSWSPTSVPPRALPRPKVVRSSAAPAKFEDFFDRSDLDPGLAPLGTFKAKNSDRLNYSRWDNVDSDDDKPKKPVAPTRTPMYGQPMGMQPARANAEPARVTSSQRHLAKSSLDEAERYLHEVAGEVLNQAGFMGHGSVWELGPAAEKIARKCLRILDAKVLPFLDDVLAKFLHGSASYFLRRAMSARDTEKRTSASDAKAMLLEVYRDPVLVEDYRVNAREFLAALFYEEGQPSKAKQVELGEALDAGAEPEVAVSNGRDATESAKRSQSTSEGYVAQSVNASGTTSRPARTFPEERKENASSVTASRPARTVPEERKENASSVTASRPARTFPEERKENASSATASRPARTVPEERKENASSVAASRPARTFPEERKENASSVTASRPARTVPEERKENASSVAAGRPARTVPEERKENASSVTAGRPARTVPEESEANSTPVTASKPARTLPGERKENLTENSVQSTQRPKAAQKSIPSIEEVLAMLDREDEEEQDLMY</sequence>
<gene>
    <name evidence="7" type="ORF">EVOR1521_LOCUS22003</name>
</gene>
<organism evidence="7 8">
    <name type="scientific">Effrenium voratum</name>
    <dbReference type="NCBI Taxonomy" id="2562239"/>
    <lineage>
        <taxon>Eukaryota</taxon>
        <taxon>Sar</taxon>
        <taxon>Alveolata</taxon>
        <taxon>Dinophyceae</taxon>
        <taxon>Suessiales</taxon>
        <taxon>Symbiodiniaceae</taxon>
        <taxon>Effrenium</taxon>
    </lineage>
</organism>
<evidence type="ECO:0000256" key="2">
    <source>
        <dbReference type="ARBA" id="ARBA00022771"/>
    </source>
</evidence>
<keyword evidence="1" id="KW-0479">Metal-binding</keyword>
<dbReference type="AlphaFoldDB" id="A0AA36J417"/>
<dbReference type="Proteomes" id="UP001178507">
    <property type="component" value="Unassembled WGS sequence"/>
</dbReference>
<feature type="domain" description="MYND-type" evidence="6">
    <location>
        <begin position="11"/>
        <end position="48"/>
    </location>
</feature>
<feature type="region of interest" description="Disordered" evidence="5">
    <location>
        <begin position="313"/>
        <end position="547"/>
    </location>
</feature>
<reference evidence="7" key="1">
    <citation type="submission" date="2023-08" db="EMBL/GenBank/DDBJ databases">
        <authorList>
            <person name="Chen Y."/>
            <person name="Shah S."/>
            <person name="Dougan E. K."/>
            <person name="Thang M."/>
            <person name="Chan C."/>
        </authorList>
    </citation>
    <scope>NUCLEOTIDE SEQUENCE</scope>
</reference>
<proteinExistence type="predicted"/>
<dbReference type="SUPFAM" id="SSF144232">
    <property type="entry name" value="HIT/MYND zinc finger-like"/>
    <property type="match status" value="1"/>
</dbReference>
<keyword evidence="3" id="KW-0862">Zinc</keyword>
<evidence type="ECO:0000256" key="5">
    <source>
        <dbReference type="SAM" id="MobiDB-lite"/>
    </source>
</evidence>
<evidence type="ECO:0000256" key="1">
    <source>
        <dbReference type="ARBA" id="ARBA00022723"/>
    </source>
</evidence>
<keyword evidence="8" id="KW-1185">Reference proteome</keyword>
<comment type="caution">
    <text evidence="7">The sequence shown here is derived from an EMBL/GenBank/DDBJ whole genome shotgun (WGS) entry which is preliminary data.</text>
</comment>
<dbReference type="Gene3D" id="6.10.140.2220">
    <property type="match status" value="1"/>
</dbReference>
<feature type="region of interest" description="Disordered" evidence="5">
    <location>
        <begin position="123"/>
        <end position="154"/>
    </location>
</feature>
<accession>A0AA36J417</accession>
<evidence type="ECO:0000256" key="3">
    <source>
        <dbReference type="ARBA" id="ARBA00022833"/>
    </source>
</evidence>
<evidence type="ECO:0000313" key="8">
    <source>
        <dbReference type="Proteomes" id="UP001178507"/>
    </source>
</evidence>
<dbReference type="PROSITE" id="PS01360">
    <property type="entry name" value="ZF_MYND_1"/>
    <property type="match status" value="1"/>
</dbReference>
<feature type="compositionally biased region" description="Low complexity" evidence="5">
    <location>
        <begin position="406"/>
        <end position="417"/>
    </location>
</feature>
<dbReference type="EMBL" id="CAUJNA010003291">
    <property type="protein sequence ID" value="CAJ1398139.1"/>
    <property type="molecule type" value="Genomic_DNA"/>
</dbReference>
<dbReference type="InterPro" id="IPR002893">
    <property type="entry name" value="Znf_MYND"/>
</dbReference>
<evidence type="ECO:0000259" key="6">
    <source>
        <dbReference type="PROSITE" id="PS50865"/>
    </source>
</evidence>
<keyword evidence="2 4" id="KW-0863">Zinc-finger</keyword>
<feature type="compositionally biased region" description="Pro residues" evidence="5">
    <location>
        <begin position="61"/>
        <end position="78"/>
    </location>
</feature>
<evidence type="ECO:0000313" key="7">
    <source>
        <dbReference type="EMBL" id="CAJ1398139.1"/>
    </source>
</evidence>
<protein>
    <recommendedName>
        <fullName evidence="6">MYND-type domain-containing protein</fullName>
    </recommendedName>
</protein>
<evidence type="ECO:0000256" key="4">
    <source>
        <dbReference type="PROSITE-ProRule" id="PRU00134"/>
    </source>
</evidence>
<name>A0AA36J417_9DINO</name>
<dbReference type="GO" id="GO:0008270">
    <property type="term" value="F:zinc ion binding"/>
    <property type="evidence" value="ECO:0007669"/>
    <property type="project" value="UniProtKB-KW"/>
</dbReference>
<feature type="compositionally biased region" description="Polar residues" evidence="5">
    <location>
        <begin position="332"/>
        <end position="354"/>
    </location>
</feature>
<feature type="region of interest" description="Disordered" evidence="5">
    <location>
        <begin position="56"/>
        <end position="85"/>
    </location>
</feature>
<feature type="compositionally biased region" description="Polar residues" evidence="5">
    <location>
        <begin position="527"/>
        <end position="536"/>
    </location>
</feature>
<dbReference type="Pfam" id="PF01753">
    <property type="entry name" value="zf-MYND"/>
    <property type="match status" value="1"/>
</dbReference>
<dbReference type="PROSITE" id="PS50865">
    <property type="entry name" value="ZF_MYND_2"/>
    <property type="match status" value="1"/>
</dbReference>